<dbReference type="InterPro" id="IPR014284">
    <property type="entry name" value="RNA_pol_sigma-70_dom"/>
</dbReference>
<dbReference type="GO" id="GO:0003677">
    <property type="term" value="F:DNA binding"/>
    <property type="evidence" value="ECO:0007669"/>
    <property type="project" value="InterPro"/>
</dbReference>
<dbReference type="Pfam" id="PF04542">
    <property type="entry name" value="Sigma70_r2"/>
    <property type="match status" value="1"/>
</dbReference>
<dbReference type="GO" id="GO:0016987">
    <property type="term" value="F:sigma factor activity"/>
    <property type="evidence" value="ECO:0007669"/>
    <property type="project" value="UniProtKB-KW"/>
</dbReference>
<evidence type="ECO:0000313" key="8">
    <source>
        <dbReference type="EMBL" id="TDD83421.1"/>
    </source>
</evidence>
<dbReference type="InterPro" id="IPR013325">
    <property type="entry name" value="RNA_pol_sigma_r2"/>
</dbReference>
<keyword evidence="9" id="KW-1185">Reference proteome</keyword>
<dbReference type="InterPro" id="IPR013324">
    <property type="entry name" value="RNA_pol_sigma_r3/r4-like"/>
</dbReference>
<comment type="similarity">
    <text evidence="1">Belongs to the sigma-70 factor family. ECF subfamily.</text>
</comment>
<gene>
    <name evidence="8" type="ORF">E1293_14740</name>
</gene>
<proteinExistence type="inferred from homology"/>
<evidence type="ECO:0000256" key="5">
    <source>
        <dbReference type="SAM" id="MobiDB-lite"/>
    </source>
</evidence>
<evidence type="ECO:0000256" key="2">
    <source>
        <dbReference type="ARBA" id="ARBA00023015"/>
    </source>
</evidence>
<dbReference type="InterPro" id="IPR036388">
    <property type="entry name" value="WH-like_DNA-bd_sf"/>
</dbReference>
<name>A0A4R5BBJ3_9ACTN</name>
<dbReference type="PANTHER" id="PTHR43133">
    <property type="entry name" value="RNA POLYMERASE ECF-TYPE SIGMA FACTO"/>
    <property type="match status" value="1"/>
</dbReference>
<reference evidence="8 9" key="1">
    <citation type="submission" date="2019-03" db="EMBL/GenBank/DDBJ databases">
        <title>Draft genome sequences of novel Actinobacteria.</title>
        <authorList>
            <person name="Sahin N."/>
            <person name="Ay H."/>
            <person name="Saygin H."/>
        </authorList>
    </citation>
    <scope>NUCLEOTIDE SEQUENCE [LARGE SCALE GENOMIC DNA]</scope>
    <source>
        <strain evidence="8 9">DSM 45941</strain>
    </source>
</reference>
<protein>
    <submittedName>
        <fullName evidence="8">RNA polymerase sigma factor</fullName>
    </submittedName>
</protein>
<evidence type="ECO:0000259" key="6">
    <source>
        <dbReference type="Pfam" id="PF04542"/>
    </source>
</evidence>
<feature type="compositionally biased region" description="Pro residues" evidence="5">
    <location>
        <begin position="1"/>
        <end position="13"/>
    </location>
</feature>
<dbReference type="Gene3D" id="1.10.10.10">
    <property type="entry name" value="Winged helix-like DNA-binding domain superfamily/Winged helix DNA-binding domain"/>
    <property type="match status" value="1"/>
</dbReference>
<sequence length="209" mass="23192">MTIIDPPPVPPLGEPVRTPAEPSDASVIAESREDPERFSTIFDRYFAEIHRYVASRLGDGPADDVAAETFLTAFTLRHRYDAGRPQARAWLYGIATNLVRRHRRTEQRAYRMLRRASAETDECGAGAGHADRVADMVSAQRMQPRLAAALAELPARDRDVLLLVAYGELGYEEVAQALGIRAGTVGSRLNRARRRLRHSLSTDLEGDAK</sequence>
<organism evidence="8 9">
    <name type="scientific">Actinomadura darangshiensis</name>
    <dbReference type="NCBI Taxonomy" id="705336"/>
    <lineage>
        <taxon>Bacteria</taxon>
        <taxon>Bacillati</taxon>
        <taxon>Actinomycetota</taxon>
        <taxon>Actinomycetes</taxon>
        <taxon>Streptosporangiales</taxon>
        <taxon>Thermomonosporaceae</taxon>
        <taxon>Actinomadura</taxon>
    </lineage>
</organism>
<evidence type="ECO:0000256" key="1">
    <source>
        <dbReference type="ARBA" id="ARBA00010641"/>
    </source>
</evidence>
<dbReference type="AlphaFoldDB" id="A0A4R5BBJ3"/>
<comment type="caution">
    <text evidence="8">The sequence shown here is derived from an EMBL/GenBank/DDBJ whole genome shotgun (WGS) entry which is preliminary data.</text>
</comment>
<keyword evidence="4" id="KW-0804">Transcription</keyword>
<dbReference type="Proteomes" id="UP000295578">
    <property type="component" value="Unassembled WGS sequence"/>
</dbReference>
<dbReference type="GO" id="GO:0006352">
    <property type="term" value="P:DNA-templated transcription initiation"/>
    <property type="evidence" value="ECO:0007669"/>
    <property type="project" value="InterPro"/>
</dbReference>
<keyword evidence="2" id="KW-0805">Transcription regulation</keyword>
<dbReference type="NCBIfam" id="TIGR02937">
    <property type="entry name" value="sigma70-ECF"/>
    <property type="match status" value="1"/>
</dbReference>
<dbReference type="InterPro" id="IPR007627">
    <property type="entry name" value="RNA_pol_sigma70_r2"/>
</dbReference>
<dbReference type="Pfam" id="PF08281">
    <property type="entry name" value="Sigma70_r4_2"/>
    <property type="match status" value="1"/>
</dbReference>
<dbReference type="SUPFAM" id="SSF88659">
    <property type="entry name" value="Sigma3 and sigma4 domains of RNA polymerase sigma factors"/>
    <property type="match status" value="1"/>
</dbReference>
<dbReference type="Gene3D" id="1.10.1740.10">
    <property type="match status" value="1"/>
</dbReference>
<evidence type="ECO:0000259" key="7">
    <source>
        <dbReference type="Pfam" id="PF08281"/>
    </source>
</evidence>
<dbReference type="OrthoDB" id="5518337at2"/>
<feature type="domain" description="RNA polymerase sigma factor 70 region 4 type 2" evidence="7">
    <location>
        <begin position="146"/>
        <end position="196"/>
    </location>
</feature>
<keyword evidence="3" id="KW-0731">Sigma factor</keyword>
<dbReference type="EMBL" id="SMKY01000054">
    <property type="protein sequence ID" value="TDD83421.1"/>
    <property type="molecule type" value="Genomic_DNA"/>
</dbReference>
<dbReference type="PANTHER" id="PTHR43133:SF25">
    <property type="entry name" value="RNA POLYMERASE SIGMA FACTOR RFAY-RELATED"/>
    <property type="match status" value="1"/>
</dbReference>
<evidence type="ECO:0000256" key="4">
    <source>
        <dbReference type="ARBA" id="ARBA00023163"/>
    </source>
</evidence>
<evidence type="ECO:0000313" key="9">
    <source>
        <dbReference type="Proteomes" id="UP000295578"/>
    </source>
</evidence>
<feature type="region of interest" description="Disordered" evidence="5">
    <location>
        <begin position="1"/>
        <end position="24"/>
    </location>
</feature>
<accession>A0A4R5BBJ3</accession>
<feature type="domain" description="RNA polymerase sigma-70 region 2" evidence="6">
    <location>
        <begin position="42"/>
        <end position="108"/>
    </location>
</feature>
<dbReference type="SUPFAM" id="SSF88946">
    <property type="entry name" value="Sigma2 domain of RNA polymerase sigma factors"/>
    <property type="match status" value="1"/>
</dbReference>
<evidence type="ECO:0000256" key="3">
    <source>
        <dbReference type="ARBA" id="ARBA00023082"/>
    </source>
</evidence>
<dbReference type="InterPro" id="IPR013249">
    <property type="entry name" value="RNA_pol_sigma70_r4_t2"/>
</dbReference>
<dbReference type="InterPro" id="IPR039425">
    <property type="entry name" value="RNA_pol_sigma-70-like"/>
</dbReference>